<evidence type="ECO:0000313" key="2">
    <source>
        <dbReference type="Proteomes" id="UP000186922"/>
    </source>
</evidence>
<dbReference type="AlphaFoldDB" id="A0A1D1UMA5"/>
<proteinExistence type="predicted"/>
<comment type="caution">
    <text evidence="1">The sequence shown here is derived from an EMBL/GenBank/DDBJ whole genome shotgun (WGS) entry which is preliminary data.</text>
</comment>
<organism evidence="1 2">
    <name type="scientific">Ramazzottius varieornatus</name>
    <name type="common">Water bear</name>
    <name type="synonym">Tardigrade</name>
    <dbReference type="NCBI Taxonomy" id="947166"/>
    <lineage>
        <taxon>Eukaryota</taxon>
        <taxon>Metazoa</taxon>
        <taxon>Ecdysozoa</taxon>
        <taxon>Tardigrada</taxon>
        <taxon>Eutardigrada</taxon>
        <taxon>Parachela</taxon>
        <taxon>Hypsibioidea</taxon>
        <taxon>Ramazzottiidae</taxon>
        <taxon>Ramazzottius</taxon>
    </lineage>
</organism>
<sequence length="113" mass="12598">MFFIKQLLAGKEYRCSQQYHGDGGGPTEVRLPNLADDHREYVSAFCLGVLGVDEEIQLDHGGFCGGCGKQSVLCNSRECCNLSTGSVDYEKLLRLVRKTTRGKHHSSRLTAWF</sequence>
<dbReference type="EMBL" id="BDGG01000001">
    <property type="protein sequence ID" value="GAU89545.1"/>
    <property type="molecule type" value="Genomic_DNA"/>
</dbReference>
<keyword evidence="2" id="KW-1185">Reference proteome</keyword>
<reference evidence="1 2" key="1">
    <citation type="journal article" date="2016" name="Nat. Commun.">
        <title>Extremotolerant tardigrade genome and improved radiotolerance of human cultured cells by tardigrade-unique protein.</title>
        <authorList>
            <person name="Hashimoto T."/>
            <person name="Horikawa D.D."/>
            <person name="Saito Y."/>
            <person name="Kuwahara H."/>
            <person name="Kozuka-Hata H."/>
            <person name="Shin-I T."/>
            <person name="Minakuchi Y."/>
            <person name="Ohishi K."/>
            <person name="Motoyama A."/>
            <person name="Aizu T."/>
            <person name="Enomoto A."/>
            <person name="Kondo K."/>
            <person name="Tanaka S."/>
            <person name="Hara Y."/>
            <person name="Koshikawa S."/>
            <person name="Sagara H."/>
            <person name="Miura T."/>
            <person name="Yokobori S."/>
            <person name="Miyagawa K."/>
            <person name="Suzuki Y."/>
            <person name="Kubo T."/>
            <person name="Oyama M."/>
            <person name="Kohara Y."/>
            <person name="Fujiyama A."/>
            <person name="Arakawa K."/>
            <person name="Katayama T."/>
            <person name="Toyoda A."/>
            <person name="Kunieda T."/>
        </authorList>
    </citation>
    <scope>NUCLEOTIDE SEQUENCE [LARGE SCALE GENOMIC DNA]</scope>
    <source>
        <strain evidence="1 2">YOKOZUNA-1</strain>
    </source>
</reference>
<dbReference type="Proteomes" id="UP000186922">
    <property type="component" value="Unassembled WGS sequence"/>
</dbReference>
<accession>A0A1D1UMA5</accession>
<gene>
    <name evidence="1" type="primary">RvY_02085</name>
    <name evidence="1" type="synonym">RvY_02085.2</name>
    <name evidence="1" type="ORF">RvY_02085-2</name>
</gene>
<protein>
    <submittedName>
        <fullName evidence="1">Uncharacterized protein</fullName>
    </submittedName>
</protein>
<evidence type="ECO:0000313" key="1">
    <source>
        <dbReference type="EMBL" id="GAU89545.1"/>
    </source>
</evidence>
<name>A0A1D1UMA5_RAMVA</name>